<evidence type="ECO:0000313" key="2">
    <source>
        <dbReference type="Proteomes" id="UP000887159"/>
    </source>
</evidence>
<reference evidence="1" key="1">
    <citation type="submission" date="2020-08" db="EMBL/GenBank/DDBJ databases">
        <title>Multicomponent nature underlies the extraordinary mechanical properties of spider dragline silk.</title>
        <authorList>
            <person name="Kono N."/>
            <person name="Nakamura H."/>
            <person name="Mori M."/>
            <person name="Yoshida Y."/>
            <person name="Ohtoshi R."/>
            <person name="Malay A.D."/>
            <person name="Moran D.A.P."/>
            <person name="Tomita M."/>
            <person name="Numata K."/>
            <person name="Arakawa K."/>
        </authorList>
    </citation>
    <scope>NUCLEOTIDE SEQUENCE</scope>
</reference>
<sequence length="243" mass="28314">MNGTYKYPIVHRGSDAAKVFMKVVTKEAKEIDYLYSNKKPMIPLTKEQQDVDASSHLRRNARSFISDDKVSLLIRKGCFPYDYVSDVEKLNDTCLSPKEKLYSRLNNEDITDDDYQHANHVWNAFNIKSLGNYSDLYVKTYVLLLSDIFENFRSVCMKAYNLDPVWYYTAPGLSWDSMLKLTNVKIELLMDYDMYLFVEKGIRVGISQCSNRYARANNKFLPNFEPSKPQNFLLYLDANNLYG</sequence>
<dbReference type="PANTHER" id="PTHR31511:SF12">
    <property type="entry name" value="RHO TERMINATION FACTOR N-TERMINAL DOMAIN-CONTAINING PROTEIN"/>
    <property type="match status" value="1"/>
</dbReference>
<gene>
    <name evidence="1" type="primary">AVEN_140029_1</name>
    <name evidence="1" type="ORF">TNCV_849461</name>
</gene>
<protein>
    <recommendedName>
        <fullName evidence="3">DNA-directed DNA polymerase</fullName>
    </recommendedName>
</protein>
<name>A0A8X6UWF3_TRICX</name>
<proteinExistence type="predicted"/>
<comment type="caution">
    <text evidence="1">The sequence shown here is derived from an EMBL/GenBank/DDBJ whole genome shotgun (WGS) entry which is preliminary data.</text>
</comment>
<dbReference type="AlphaFoldDB" id="A0A8X6UWF3"/>
<organism evidence="1 2">
    <name type="scientific">Trichonephila clavipes</name>
    <name type="common">Golden silk orbweaver</name>
    <name type="synonym">Nephila clavipes</name>
    <dbReference type="NCBI Taxonomy" id="2585209"/>
    <lineage>
        <taxon>Eukaryota</taxon>
        <taxon>Metazoa</taxon>
        <taxon>Ecdysozoa</taxon>
        <taxon>Arthropoda</taxon>
        <taxon>Chelicerata</taxon>
        <taxon>Arachnida</taxon>
        <taxon>Araneae</taxon>
        <taxon>Araneomorphae</taxon>
        <taxon>Entelegynae</taxon>
        <taxon>Araneoidea</taxon>
        <taxon>Nephilidae</taxon>
        <taxon>Trichonephila</taxon>
    </lineage>
</organism>
<evidence type="ECO:0008006" key="3">
    <source>
        <dbReference type="Google" id="ProtNLM"/>
    </source>
</evidence>
<evidence type="ECO:0000313" key="1">
    <source>
        <dbReference type="EMBL" id="GFX95356.1"/>
    </source>
</evidence>
<accession>A0A8X6UWF3</accession>
<dbReference type="Proteomes" id="UP000887159">
    <property type="component" value="Unassembled WGS sequence"/>
</dbReference>
<dbReference type="PANTHER" id="PTHR31511">
    <property type="entry name" value="PROTEIN CBG23764"/>
    <property type="match status" value="1"/>
</dbReference>
<dbReference type="EMBL" id="BMAU01021185">
    <property type="protein sequence ID" value="GFX95356.1"/>
    <property type="molecule type" value="Genomic_DNA"/>
</dbReference>
<keyword evidence="2" id="KW-1185">Reference proteome</keyword>